<evidence type="ECO:0000313" key="1">
    <source>
        <dbReference type="EMBL" id="SVD56167.1"/>
    </source>
</evidence>
<reference evidence="1" key="1">
    <citation type="submission" date="2018-05" db="EMBL/GenBank/DDBJ databases">
        <authorList>
            <person name="Lanie J.A."/>
            <person name="Ng W.-L."/>
            <person name="Kazmierczak K.M."/>
            <person name="Andrzejewski T.M."/>
            <person name="Davidsen T.M."/>
            <person name="Wayne K.J."/>
            <person name="Tettelin H."/>
            <person name="Glass J.I."/>
            <person name="Rusch D."/>
            <person name="Podicherti R."/>
            <person name="Tsui H.-C.T."/>
            <person name="Winkler M.E."/>
        </authorList>
    </citation>
    <scope>NUCLEOTIDE SEQUENCE</scope>
</reference>
<proteinExistence type="predicted"/>
<protein>
    <submittedName>
        <fullName evidence="1">Uncharacterized protein</fullName>
    </submittedName>
</protein>
<name>A0A382WBC5_9ZZZZ</name>
<dbReference type="AlphaFoldDB" id="A0A382WBC5"/>
<accession>A0A382WBC5</accession>
<gene>
    <name evidence="1" type="ORF">METZ01_LOCUS409021</name>
</gene>
<sequence>MDVTTILELWGVGVVKIALFKSGTQYKSKFIF</sequence>
<organism evidence="1">
    <name type="scientific">marine metagenome</name>
    <dbReference type="NCBI Taxonomy" id="408172"/>
    <lineage>
        <taxon>unclassified sequences</taxon>
        <taxon>metagenomes</taxon>
        <taxon>ecological metagenomes</taxon>
    </lineage>
</organism>
<dbReference type="EMBL" id="UINC01158559">
    <property type="protein sequence ID" value="SVD56167.1"/>
    <property type="molecule type" value="Genomic_DNA"/>
</dbReference>